<dbReference type="SUPFAM" id="SSF53474">
    <property type="entry name" value="alpha/beta-Hydrolases"/>
    <property type="match status" value="1"/>
</dbReference>
<keyword evidence="1" id="KW-1133">Transmembrane helix</keyword>
<dbReference type="PANTHER" id="PTHR12277:SF81">
    <property type="entry name" value="PROTEIN ABHD13"/>
    <property type="match status" value="1"/>
</dbReference>
<gene>
    <name evidence="4" type="ORF">MNBD_ALPHA08-781</name>
</gene>
<organism evidence="4">
    <name type="scientific">hydrothermal vent metagenome</name>
    <dbReference type="NCBI Taxonomy" id="652676"/>
    <lineage>
        <taxon>unclassified sequences</taxon>
        <taxon>metagenomes</taxon>
        <taxon>ecological metagenomes</taxon>
    </lineage>
</organism>
<dbReference type="Pfam" id="PF00561">
    <property type="entry name" value="Abhydrolase_1"/>
    <property type="match status" value="1"/>
</dbReference>
<dbReference type="AlphaFoldDB" id="A0A3B0S1G3"/>
<evidence type="ECO:0000313" key="4">
    <source>
        <dbReference type="EMBL" id="VAV97582.1"/>
    </source>
</evidence>
<evidence type="ECO:0000256" key="1">
    <source>
        <dbReference type="SAM" id="Phobius"/>
    </source>
</evidence>
<evidence type="ECO:0000259" key="3">
    <source>
        <dbReference type="Pfam" id="PF12146"/>
    </source>
</evidence>
<dbReference type="Gene3D" id="3.40.50.1820">
    <property type="entry name" value="alpha/beta hydrolase"/>
    <property type="match status" value="1"/>
</dbReference>
<feature type="transmembrane region" description="Helical" evidence="1">
    <location>
        <begin position="6"/>
        <end position="29"/>
    </location>
</feature>
<proteinExistence type="predicted"/>
<dbReference type="PANTHER" id="PTHR12277">
    <property type="entry name" value="ALPHA/BETA HYDROLASE DOMAIN-CONTAINING PROTEIN"/>
    <property type="match status" value="1"/>
</dbReference>
<evidence type="ECO:0008006" key="5">
    <source>
        <dbReference type="Google" id="ProtNLM"/>
    </source>
</evidence>
<feature type="domain" description="AB hydrolase-1" evidence="2">
    <location>
        <begin position="77"/>
        <end position="182"/>
    </location>
</feature>
<feature type="domain" description="Serine aminopeptidase S33" evidence="3">
    <location>
        <begin position="207"/>
        <end position="252"/>
    </location>
</feature>
<accession>A0A3B0S1G3</accession>
<sequence>MKTEMSWLISIVVVLGTAYLAIMVAMYVFQRGFMYLPDRQAYSPGDVGLSGIEEITISTADGERLQGWYLPAKTGQPTILFFHGNGGSIAGRAERLAFYQAKGLGALFVSYRGYGKSTGTSTETGLVNDGLASYDWLLQKNIAAESIVVIGESLGAAVSVRLTLQRHVRALIIEAPFTSAVDVAKSVYWWLPVDLLMKDRFETIKIIDQVKVPLLVIHGEMDEITNVEYGKKLFEKANQPKTLKIIKGGTHNGIFVKSTWQMEVDFIKSLKGVPTAGKDPA</sequence>
<dbReference type="InterPro" id="IPR000073">
    <property type="entry name" value="AB_hydrolase_1"/>
</dbReference>
<keyword evidence="1" id="KW-0812">Transmembrane</keyword>
<dbReference type="InterPro" id="IPR022742">
    <property type="entry name" value="Hydrolase_4"/>
</dbReference>
<dbReference type="InterPro" id="IPR029058">
    <property type="entry name" value="AB_hydrolase_fold"/>
</dbReference>
<evidence type="ECO:0000259" key="2">
    <source>
        <dbReference type="Pfam" id="PF00561"/>
    </source>
</evidence>
<dbReference type="EMBL" id="UOEC01000147">
    <property type="protein sequence ID" value="VAV97582.1"/>
    <property type="molecule type" value="Genomic_DNA"/>
</dbReference>
<reference evidence="4" key="1">
    <citation type="submission" date="2018-06" db="EMBL/GenBank/DDBJ databases">
        <authorList>
            <person name="Zhirakovskaya E."/>
        </authorList>
    </citation>
    <scope>NUCLEOTIDE SEQUENCE</scope>
</reference>
<name>A0A3B0S1G3_9ZZZZ</name>
<keyword evidence="1" id="KW-0472">Membrane</keyword>
<protein>
    <recommendedName>
        <fullName evidence="5">Serine aminopeptidase S33 domain-containing protein</fullName>
    </recommendedName>
</protein>
<dbReference type="Pfam" id="PF12146">
    <property type="entry name" value="Hydrolase_4"/>
    <property type="match status" value="1"/>
</dbReference>